<organism evidence="5 6">
    <name type="scientific">Ictalurus punctatus</name>
    <name type="common">Channel catfish</name>
    <name type="synonym">Silurus punctatus</name>
    <dbReference type="NCBI Taxonomy" id="7998"/>
    <lineage>
        <taxon>Eukaryota</taxon>
        <taxon>Metazoa</taxon>
        <taxon>Chordata</taxon>
        <taxon>Craniata</taxon>
        <taxon>Vertebrata</taxon>
        <taxon>Euteleostomi</taxon>
        <taxon>Actinopterygii</taxon>
        <taxon>Neopterygii</taxon>
        <taxon>Teleostei</taxon>
        <taxon>Ostariophysi</taxon>
        <taxon>Siluriformes</taxon>
        <taxon>Ictaluridae</taxon>
        <taxon>Ictalurus</taxon>
    </lineage>
</organism>
<dbReference type="GO" id="GO:0005886">
    <property type="term" value="C:plasma membrane"/>
    <property type="evidence" value="ECO:0007669"/>
    <property type="project" value="TreeGrafter"/>
</dbReference>
<evidence type="ECO:0000313" key="6">
    <source>
        <dbReference type="RefSeq" id="XP_017338888.1"/>
    </source>
</evidence>
<dbReference type="PANTHER" id="PTHR15344">
    <property type="entry name" value="CDC42 EFFECTOR PROTEIN BORG"/>
    <property type="match status" value="1"/>
</dbReference>
<feature type="compositionally biased region" description="Polar residues" evidence="3">
    <location>
        <begin position="330"/>
        <end position="344"/>
    </location>
</feature>
<dbReference type="RefSeq" id="XP_017338889.1">
    <property type="nucleotide sequence ID" value="XM_017483400.3"/>
</dbReference>
<dbReference type="GO" id="GO:0012505">
    <property type="term" value="C:endomembrane system"/>
    <property type="evidence" value="ECO:0007669"/>
    <property type="project" value="UniProtKB-SubCell"/>
</dbReference>
<feature type="region of interest" description="Disordered" evidence="3">
    <location>
        <begin position="235"/>
        <end position="257"/>
    </location>
</feature>
<dbReference type="InterPro" id="IPR000095">
    <property type="entry name" value="CRIB_dom"/>
</dbReference>
<dbReference type="Pfam" id="PF14957">
    <property type="entry name" value="BORG_CEP"/>
    <property type="match status" value="1"/>
</dbReference>
<evidence type="ECO:0000259" key="4">
    <source>
        <dbReference type="PROSITE" id="PS50108"/>
    </source>
</evidence>
<dbReference type="GO" id="GO:0005856">
    <property type="term" value="C:cytoskeleton"/>
    <property type="evidence" value="ECO:0007669"/>
    <property type="project" value="TreeGrafter"/>
</dbReference>
<evidence type="ECO:0000256" key="3">
    <source>
        <dbReference type="SAM" id="MobiDB-lite"/>
    </source>
</evidence>
<protein>
    <submittedName>
        <fullName evidence="6 7">Cdc42 effector protein 1</fullName>
    </submittedName>
</protein>
<dbReference type="GeneID" id="108273825"/>
<feature type="region of interest" description="Disordered" evidence="3">
    <location>
        <begin position="81"/>
        <end position="114"/>
    </location>
</feature>
<feature type="region of interest" description="Disordered" evidence="3">
    <location>
        <begin position="328"/>
        <end position="358"/>
    </location>
</feature>
<dbReference type="GO" id="GO:0007266">
    <property type="term" value="P:Rho protein signal transduction"/>
    <property type="evidence" value="ECO:0007669"/>
    <property type="project" value="TreeGrafter"/>
</dbReference>
<accession>A0A2D0S815</accession>
<dbReference type="InterPro" id="IPR051296">
    <property type="entry name" value="Cdc42_Effector_BORG/CEP"/>
</dbReference>
<dbReference type="GO" id="GO:0031267">
    <property type="term" value="F:small GTPase binding"/>
    <property type="evidence" value="ECO:0007669"/>
    <property type="project" value="TreeGrafter"/>
</dbReference>
<dbReference type="STRING" id="7998.ENSIPUP00000002027"/>
<dbReference type="SMART" id="SM00285">
    <property type="entry name" value="PBD"/>
    <property type="match status" value="1"/>
</dbReference>
<dbReference type="GO" id="GO:0008360">
    <property type="term" value="P:regulation of cell shape"/>
    <property type="evidence" value="ECO:0007669"/>
    <property type="project" value="TreeGrafter"/>
</dbReference>
<dbReference type="KEGG" id="ipu:108273825"/>
<dbReference type="GO" id="GO:0005737">
    <property type="term" value="C:cytoplasm"/>
    <property type="evidence" value="ECO:0007669"/>
    <property type="project" value="UniProtKB-ARBA"/>
</dbReference>
<dbReference type="GO" id="GO:0031274">
    <property type="term" value="P:positive regulation of pseudopodium assembly"/>
    <property type="evidence" value="ECO:0007669"/>
    <property type="project" value="TreeGrafter"/>
</dbReference>
<evidence type="ECO:0000256" key="2">
    <source>
        <dbReference type="ARBA" id="ARBA00010770"/>
    </source>
</evidence>
<dbReference type="PROSITE" id="PS50108">
    <property type="entry name" value="CRIB"/>
    <property type="match status" value="1"/>
</dbReference>
<proteinExistence type="inferred from homology"/>
<evidence type="ECO:0000313" key="7">
    <source>
        <dbReference type="RefSeq" id="XP_017338889.1"/>
    </source>
</evidence>
<dbReference type="RefSeq" id="XP_017338888.1">
    <property type="nucleotide sequence ID" value="XM_017483399.3"/>
</dbReference>
<dbReference type="CTD" id="101883603"/>
<dbReference type="GO" id="GO:0030838">
    <property type="term" value="P:positive regulation of actin filament polymerization"/>
    <property type="evidence" value="ECO:0007669"/>
    <property type="project" value="TreeGrafter"/>
</dbReference>
<reference evidence="5" key="1">
    <citation type="journal article" date="2016" name="Nat. Commun.">
        <title>The channel catfish genome sequence provides insights into the evolution of scale formation in teleosts.</title>
        <authorList>
            <person name="Liu Z."/>
            <person name="Liu S."/>
            <person name="Yao J."/>
            <person name="Bao L."/>
            <person name="Zhang J."/>
            <person name="Li Y."/>
            <person name="Jiang C."/>
            <person name="Sun L."/>
            <person name="Wang R."/>
            <person name="Zhang Y."/>
            <person name="Zhou T."/>
            <person name="Zeng Q."/>
            <person name="Fu Q."/>
            <person name="Gao S."/>
            <person name="Li N."/>
            <person name="Koren S."/>
            <person name="Jiang Y."/>
            <person name="Zimin A."/>
            <person name="Xu P."/>
            <person name="Phillippy A.M."/>
            <person name="Geng X."/>
            <person name="Song L."/>
            <person name="Sun F."/>
            <person name="Li C."/>
            <person name="Wang X."/>
            <person name="Chen A."/>
            <person name="Jin Y."/>
            <person name="Yuan Z."/>
            <person name="Yang Y."/>
            <person name="Tan S."/>
            <person name="Peatman E."/>
            <person name="Lu J."/>
            <person name="Qin Z."/>
            <person name="Dunham R."/>
            <person name="Li Z."/>
            <person name="Sonstegard T."/>
            <person name="Feng J."/>
            <person name="Danzmann R.G."/>
            <person name="Schroeder S."/>
            <person name="Scheffler B."/>
            <person name="Duke M.V."/>
            <person name="Ballard L."/>
            <person name="Kucuktas H."/>
            <person name="Kaltenboeck L."/>
            <person name="Liu H."/>
            <person name="Armbruster J."/>
            <person name="Xie Y."/>
            <person name="Kirby M.L."/>
            <person name="Tian Y."/>
            <person name="Flanagan M.E."/>
            <person name="Mu W."/>
            <person name="Waldbieser G.C."/>
        </authorList>
    </citation>
    <scope>NUCLEOTIDE SEQUENCE [LARGE SCALE GENOMIC DNA]</scope>
    <source>
        <strain evidence="5">SDA103</strain>
    </source>
</reference>
<gene>
    <name evidence="6 7" type="primary">cdc42ep1a</name>
</gene>
<evidence type="ECO:0000256" key="1">
    <source>
        <dbReference type="ARBA" id="ARBA00004184"/>
    </source>
</evidence>
<dbReference type="Proteomes" id="UP000221080">
    <property type="component" value="Chromosome 13"/>
</dbReference>
<name>A0A2D0S815_ICTPU</name>
<feature type="compositionally biased region" description="Low complexity" evidence="3">
    <location>
        <begin position="1"/>
        <end position="16"/>
    </location>
</feature>
<dbReference type="Pfam" id="PF00786">
    <property type="entry name" value="PBD"/>
    <property type="match status" value="1"/>
</dbReference>
<dbReference type="InterPro" id="IPR029273">
    <property type="entry name" value="Cdc42_effect-like"/>
</dbReference>
<keyword evidence="5" id="KW-1185">Reference proteome</keyword>
<sequence>MNLGKLSGLKGLVSHSSGRRRFKGDLTPDMISPPLADFRHTMHVGRGGDVFGDTSFLSNHGGAGNSGDGDSITASEKSEGFFSRTLRHVRKTPDRPQGGSRDLSPPPPPISPIIKNAISLPRLDVDSPNGCPVKVLFPSTPKPPEDSTYSYGVESGFVTLPRLSRSEKPVQSAAPSSCSAEIHRGSLTDLPFTLTVPDSLSPSDSMTSFTVDLGPSLMSEVFAMIDRPSVHVEANHNSEVEHKPEPWTNGDTEMTPDTRTSLVDSLLREDSEGRSRLYGIEWGCGDVMNGKFLKPIMVGDLVRSSTAKEHGMEAKRFQEAADVLARHYGSGTNRKTDTSITQRRQPYAYPDDEEEIKV</sequence>
<feature type="compositionally biased region" description="Basic and acidic residues" evidence="3">
    <location>
        <begin position="235"/>
        <end position="245"/>
    </location>
</feature>
<reference evidence="6 7" key="2">
    <citation type="submission" date="2025-04" db="UniProtKB">
        <authorList>
            <consortium name="RefSeq"/>
        </authorList>
    </citation>
    <scope>IDENTIFICATION</scope>
    <source>
        <tissue evidence="6 7">Blood</tissue>
    </source>
</reference>
<comment type="subcellular location">
    <subcellularLocation>
        <location evidence="1">Endomembrane system</location>
        <topology evidence="1">Peripheral membrane protein</topology>
    </subcellularLocation>
</comment>
<dbReference type="PANTHER" id="PTHR15344:SF7">
    <property type="entry name" value="CDC42 EFFECTOR PROTEIN 1"/>
    <property type="match status" value="1"/>
</dbReference>
<evidence type="ECO:0000313" key="5">
    <source>
        <dbReference type="Proteomes" id="UP000221080"/>
    </source>
</evidence>
<feature type="domain" description="CRIB" evidence="4">
    <location>
        <begin position="31"/>
        <end position="45"/>
    </location>
</feature>
<dbReference type="AlphaFoldDB" id="A0A2D0S815"/>
<feature type="region of interest" description="Disordered" evidence="3">
    <location>
        <begin position="1"/>
        <end position="28"/>
    </location>
</feature>
<dbReference type="OrthoDB" id="9887345at2759"/>
<comment type="similarity">
    <text evidence="2">Belongs to the BORG/CEP family.</text>
</comment>